<gene>
    <name evidence="1" type="ORF">A3860_08105</name>
</gene>
<accession>A0A1V9FIU5</accession>
<dbReference type="Proteomes" id="UP000192796">
    <property type="component" value="Unassembled WGS sequence"/>
</dbReference>
<evidence type="ECO:0000313" key="2">
    <source>
        <dbReference type="Proteomes" id="UP000192796"/>
    </source>
</evidence>
<dbReference type="InterPro" id="IPR009003">
    <property type="entry name" value="Peptidase_S1_PA"/>
</dbReference>
<organism evidence="1 2">
    <name type="scientific">Niastella vici</name>
    <dbReference type="NCBI Taxonomy" id="1703345"/>
    <lineage>
        <taxon>Bacteria</taxon>
        <taxon>Pseudomonadati</taxon>
        <taxon>Bacteroidota</taxon>
        <taxon>Chitinophagia</taxon>
        <taxon>Chitinophagales</taxon>
        <taxon>Chitinophagaceae</taxon>
        <taxon>Niastella</taxon>
    </lineage>
</organism>
<name>A0A1V9FIU5_9BACT</name>
<evidence type="ECO:0008006" key="3">
    <source>
        <dbReference type="Google" id="ProtNLM"/>
    </source>
</evidence>
<keyword evidence="2" id="KW-1185">Reference proteome</keyword>
<protein>
    <recommendedName>
        <fullName evidence="3">Peptidase S1 domain-containing protein</fullName>
    </recommendedName>
</protein>
<comment type="caution">
    <text evidence="1">The sequence shown here is derived from an EMBL/GenBank/DDBJ whole genome shotgun (WGS) entry which is preliminary data.</text>
</comment>
<dbReference type="AlphaFoldDB" id="A0A1V9FIU5"/>
<dbReference type="SUPFAM" id="SSF50494">
    <property type="entry name" value="Trypsin-like serine proteases"/>
    <property type="match status" value="1"/>
</dbReference>
<dbReference type="RefSeq" id="WP_081155424.1">
    <property type="nucleotide sequence ID" value="NZ_LVYD01000102.1"/>
</dbReference>
<proteinExistence type="predicted"/>
<dbReference type="OrthoDB" id="1491548at2"/>
<sequence length="218" mass="23578">MQLNPGDRIINTRNELTNNYGTAGGVVKDGNGNLVMLTCFHCVFTSGMFWTDRDPNDTVSAVSFSIGNGYTSAGFVEQTQLDDRVDMALVRPTTGHILNTNIPKVGKTNGLRFLGENDKGIVQLKKYGATTNETTGVFDGFIPQFGAIYPGETSFHYLDKLIKIISPNGRKFADQGDSGALVLDEKNRVAGVIVMVGGNTSYAIQAGIIETRLNVTFI</sequence>
<dbReference type="STRING" id="1703345.A3860_08105"/>
<evidence type="ECO:0000313" key="1">
    <source>
        <dbReference type="EMBL" id="OQP58272.1"/>
    </source>
</evidence>
<reference evidence="1 2" key="1">
    <citation type="submission" date="2016-03" db="EMBL/GenBank/DDBJ databases">
        <title>Niastella vici sp. nov., isolated from farmland soil.</title>
        <authorList>
            <person name="Chen L."/>
            <person name="Wang D."/>
            <person name="Yang S."/>
            <person name="Wang G."/>
        </authorList>
    </citation>
    <scope>NUCLEOTIDE SEQUENCE [LARGE SCALE GENOMIC DNA]</scope>
    <source>
        <strain evidence="1 2">DJ57</strain>
    </source>
</reference>
<dbReference type="EMBL" id="LVYD01000102">
    <property type="protein sequence ID" value="OQP58272.1"/>
    <property type="molecule type" value="Genomic_DNA"/>
</dbReference>